<evidence type="ECO:0000259" key="12">
    <source>
        <dbReference type="Pfam" id="PF00060"/>
    </source>
</evidence>
<reference evidence="13" key="1">
    <citation type="submission" date="2023-02" db="EMBL/GenBank/DDBJ databases">
        <title>Genome of toxic invasive species Heracleum sosnowskyi carries increased number of genes despite the absence of recent whole-genome duplications.</title>
        <authorList>
            <person name="Schelkunov M."/>
            <person name="Shtratnikova V."/>
            <person name="Makarenko M."/>
            <person name="Klepikova A."/>
            <person name="Omelchenko D."/>
            <person name="Novikova G."/>
            <person name="Obukhova E."/>
            <person name="Bogdanov V."/>
            <person name="Penin A."/>
            <person name="Logacheva M."/>
        </authorList>
    </citation>
    <scope>NUCLEOTIDE SEQUENCE</scope>
    <source>
        <strain evidence="13">Hsosn_3</strain>
        <tissue evidence="13">Leaf</tissue>
    </source>
</reference>
<keyword evidence="6 11" id="KW-0472">Membrane</keyword>
<proteinExistence type="predicted"/>
<dbReference type="GO" id="GO:0015276">
    <property type="term" value="F:ligand-gated monoatomic ion channel activity"/>
    <property type="evidence" value="ECO:0007669"/>
    <property type="project" value="InterPro"/>
</dbReference>
<evidence type="ECO:0000256" key="2">
    <source>
        <dbReference type="ARBA" id="ARBA00022448"/>
    </source>
</evidence>
<dbReference type="InterPro" id="IPR015683">
    <property type="entry name" value="Ionotropic_Glu_rcpt"/>
</dbReference>
<keyword evidence="3 11" id="KW-0812">Transmembrane</keyword>
<comment type="caution">
    <text evidence="13">The sequence shown here is derived from an EMBL/GenBank/DDBJ whole genome shotgun (WGS) entry which is preliminary data.</text>
</comment>
<evidence type="ECO:0000256" key="11">
    <source>
        <dbReference type="SAM" id="Phobius"/>
    </source>
</evidence>
<keyword evidence="5" id="KW-0406">Ion transport</keyword>
<evidence type="ECO:0000256" key="1">
    <source>
        <dbReference type="ARBA" id="ARBA00004141"/>
    </source>
</evidence>
<evidence type="ECO:0000256" key="10">
    <source>
        <dbReference type="ARBA" id="ARBA00023303"/>
    </source>
</evidence>
<keyword evidence="9" id="KW-1071">Ligand-gated ion channel</keyword>
<dbReference type="GO" id="GO:0016020">
    <property type="term" value="C:membrane"/>
    <property type="evidence" value="ECO:0007669"/>
    <property type="project" value="UniProtKB-SubCell"/>
</dbReference>
<evidence type="ECO:0000256" key="7">
    <source>
        <dbReference type="ARBA" id="ARBA00023170"/>
    </source>
</evidence>
<dbReference type="Pfam" id="PF00060">
    <property type="entry name" value="Lig_chan"/>
    <property type="match status" value="1"/>
</dbReference>
<dbReference type="Proteomes" id="UP001237642">
    <property type="component" value="Unassembled WGS sequence"/>
</dbReference>
<keyword evidence="14" id="KW-1185">Reference proteome</keyword>
<feature type="domain" description="Ionotropic glutamate receptor C-terminal" evidence="12">
    <location>
        <begin position="21"/>
        <end position="94"/>
    </location>
</feature>
<evidence type="ECO:0000256" key="6">
    <source>
        <dbReference type="ARBA" id="ARBA00023136"/>
    </source>
</evidence>
<evidence type="ECO:0000256" key="4">
    <source>
        <dbReference type="ARBA" id="ARBA00022989"/>
    </source>
</evidence>
<protein>
    <recommendedName>
        <fullName evidence="12">Ionotropic glutamate receptor C-terminal domain-containing protein</fullName>
    </recommendedName>
</protein>
<comment type="subcellular location">
    <subcellularLocation>
        <location evidence="1">Membrane</location>
        <topology evidence="1">Multi-pass membrane protein</topology>
    </subcellularLocation>
</comment>
<gene>
    <name evidence="13" type="ORF">POM88_052912</name>
</gene>
<dbReference type="EMBL" id="JAUIZM010000014">
    <property type="protein sequence ID" value="KAK1353074.1"/>
    <property type="molecule type" value="Genomic_DNA"/>
</dbReference>
<dbReference type="Gene3D" id="1.10.287.70">
    <property type="match status" value="1"/>
</dbReference>
<evidence type="ECO:0000256" key="8">
    <source>
        <dbReference type="ARBA" id="ARBA00023180"/>
    </source>
</evidence>
<keyword evidence="10" id="KW-0407">Ion channel</keyword>
<evidence type="ECO:0000313" key="13">
    <source>
        <dbReference type="EMBL" id="KAK1353074.1"/>
    </source>
</evidence>
<organism evidence="13 14">
    <name type="scientific">Heracleum sosnowskyi</name>
    <dbReference type="NCBI Taxonomy" id="360622"/>
    <lineage>
        <taxon>Eukaryota</taxon>
        <taxon>Viridiplantae</taxon>
        <taxon>Streptophyta</taxon>
        <taxon>Embryophyta</taxon>
        <taxon>Tracheophyta</taxon>
        <taxon>Spermatophyta</taxon>
        <taxon>Magnoliopsida</taxon>
        <taxon>eudicotyledons</taxon>
        <taxon>Gunneridae</taxon>
        <taxon>Pentapetalae</taxon>
        <taxon>asterids</taxon>
        <taxon>campanulids</taxon>
        <taxon>Apiales</taxon>
        <taxon>Apiaceae</taxon>
        <taxon>Apioideae</taxon>
        <taxon>apioid superclade</taxon>
        <taxon>Tordylieae</taxon>
        <taxon>Tordyliinae</taxon>
        <taxon>Heracleum</taxon>
    </lineage>
</organism>
<sequence length="123" mass="13902">MDQAGILPWLSYFGYPLQGGRLNSNLSRMAVVVWLFVALLITQSYTASFTSMFTIHKLEPKVSNIETLKTNNVMIGHTRGFYAKYLEEVLAFKSKNLKSFSSQQEYAEALKSISFTKSISFSP</sequence>
<keyword evidence="2" id="KW-0813">Transport</keyword>
<keyword evidence="4 11" id="KW-1133">Transmembrane helix</keyword>
<name>A0AAD8LYP6_9APIA</name>
<reference evidence="13" key="2">
    <citation type="submission" date="2023-05" db="EMBL/GenBank/DDBJ databases">
        <authorList>
            <person name="Schelkunov M.I."/>
        </authorList>
    </citation>
    <scope>NUCLEOTIDE SEQUENCE</scope>
    <source>
        <strain evidence="13">Hsosn_3</strain>
        <tissue evidence="13">Leaf</tissue>
    </source>
</reference>
<evidence type="ECO:0000256" key="9">
    <source>
        <dbReference type="ARBA" id="ARBA00023286"/>
    </source>
</evidence>
<evidence type="ECO:0000256" key="3">
    <source>
        <dbReference type="ARBA" id="ARBA00022692"/>
    </source>
</evidence>
<accession>A0AAD8LYP6</accession>
<feature type="transmembrane region" description="Helical" evidence="11">
    <location>
        <begin position="31"/>
        <end position="55"/>
    </location>
</feature>
<dbReference type="PANTHER" id="PTHR18966">
    <property type="entry name" value="IONOTROPIC GLUTAMATE RECEPTOR"/>
    <property type="match status" value="1"/>
</dbReference>
<dbReference type="AlphaFoldDB" id="A0AAD8LYP6"/>
<dbReference type="InterPro" id="IPR001320">
    <property type="entry name" value="Iontro_rcpt_C"/>
</dbReference>
<evidence type="ECO:0000256" key="5">
    <source>
        <dbReference type="ARBA" id="ARBA00023065"/>
    </source>
</evidence>
<evidence type="ECO:0000313" key="14">
    <source>
        <dbReference type="Proteomes" id="UP001237642"/>
    </source>
</evidence>
<keyword evidence="7" id="KW-0675">Receptor</keyword>
<keyword evidence="8" id="KW-0325">Glycoprotein</keyword>